<accession>A0ABS5ZBL4</accession>
<keyword evidence="4" id="KW-1185">Reference proteome</keyword>
<evidence type="ECO:0000313" key="4">
    <source>
        <dbReference type="Proteomes" id="UP000690515"/>
    </source>
</evidence>
<organism evidence="3 4">
    <name type="scientific">Zooshikella harenae</name>
    <dbReference type="NCBI Taxonomy" id="2827238"/>
    <lineage>
        <taxon>Bacteria</taxon>
        <taxon>Pseudomonadati</taxon>
        <taxon>Pseudomonadota</taxon>
        <taxon>Gammaproteobacteria</taxon>
        <taxon>Oceanospirillales</taxon>
        <taxon>Zooshikellaceae</taxon>
        <taxon>Zooshikella</taxon>
    </lineage>
</organism>
<protein>
    <submittedName>
        <fullName evidence="3">Ig domain-containing protein</fullName>
    </submittedName>
</protein>
<name>A0ABS5ZBL4_9GAMM</name>
<sequence>MPLALKKALTYRKIVINNQFYSVYTDLCSIVKIGLLVFITCFTQALIASTSWQKIVDASLETSTVFETASLPLAYQQTSLISLAKRVNYTFLINIPQTGRYAVFGWWPHADQLTQAATYRIVDDLQGVTLVTRSQQHLAGQWVELGEYYWRAGKHSIVLSNSEHSVLAIDAVRVVLLPDKKTRLAWRTDKLPLAKTNTPYQFQFIVDDSYGEVSYQLLSPLPQGLSLSFSGVLSGTPVQSGHWSITIRVLDSVGQQLEKTWSLYVFSNTNAFLLPSTLFSYQDKH</sequence>
<gene>
    <name evidence="3" type="ORF">KCG35_06495</name>
</gene>
<keyword evidence="1" id="KW-1133">Transmembrane helix</keyword>
<dbReference type="SUPFAM" id="SSF49313">
    <property type="entry name" value="Cadherin-like"/>
    <property type="match status" value="1"/>
</dbReference>
<dbReference type="RefSeq" id="WP_215818868.1">
    <property type="nucleotide sequence ID" value="NZ_JAGSOY010000010.1"/>
</dbReference>
<evidence type="ECO:0000256" key="1">
    <source>
        <dbReference type="SAM" id="Phobius"/>
    </source>
</evidence>
<proteinExistence type="predicted"/>
<dbReference type="InterPro" id="IPR015919">
    <property type="entry name" value="Cadherin-like_sf"/>
</dbReference>
<reference evidence="3 4" key="1">
    <citation type="submission" date="2021-04" db="EMBL/GenBank/DDBJ databases">
        <authorList>
            <person name="Pira H."/>
            <person name="Risdian C."/>
            <person name="Wink J."/>
        </authorList>
    </citation>
    <scope>NUCLEOTIDE SEQUENCE [LARGE SCALE GENOMIC DNA]</scope>
    <source>
        <strain evidence="3 4">WH53</strain>
    </source>
</reference>
<feature type="transmembrane region" description="Helical" evidence="1">
    <location>
        <begin position="21"/>
        <end position="47"/>
    </location>
</feature>
<dbReference type="Gene3D" id="2.60.40.10">
    <property type="entry name" value="Immunoglobulins"/>
    <property type="match status" value="1"/>
</dbReference>
<dbReference type="Pfam" id="PF25275">
    <property type="entry name" value="Golvesin_C"/>
    <property type="match status" value="1"/>
</dbReference>
<dbReference type="EMBL" id="JAGSOY010000010">
    <property type="protein sequence ID" value="MBU2710701.1"/>
    <property type="molecule type" value="Genomic_DNA"/>
</dbReference>
<dbReference type="InterPro" id="IPR013783">
    <property type="entry name" value="Ig-like_fold"/>
</dbReference>
<dbReference type="InterPro" id="IPR033803">
    <property type="entry name" value="CBD-like_Golvesin-Xly"/>
</dbReference>
<keyword evidence="1" id="KW-0472">Membrane</keyword>
<evidence type="ECO:0000313" key="3">
    <source>
        <dbReference type="EMBL" id="MBU2710701.1"/>
    </source>
</evidence>
<dbReference type="Pfam" id="PF05345">
    <property type="entry name" value="He_PIG"/>
    <property type="match status" value="1"/>
</dbReference>
<dbReference type="Proteomes" id="UP000690515">
    <property type="component" value="Unassembled WGS sequence"/>
</dbReference>
<comment type="caution">
    <text evidence="3">The sequence shown here is derived from an EMBL/GenBank/DDBJ whole genome shotgun (WGS) entry which is preliminary data.</text>
</comment>
<feature type="domain" description="Golvesin/Xly CBD-like" evidence="2">
    <location>
        <begin position="87"/>
        <end position="175"/>
    </location>
</feature>
<keyword evidence="1" id="KW-0812">Transmembrane</keyword>
<evidence type="ECO:0000259" key="2">
    <source>
        <dbReference type="Pfam" id="PF25275"/>
    </source>
</evidence>